<evidence type="ECO:0000313" key="2">
    <source>
        <dbReference type="EMBL" id="MBW0580671.1"/>
    </source>
</evidence>
<dbReference type="AlphaFoldDB" id="A0A9Q3Q0I8"/>
<proteinExistence type="predicted"/>
<protein>
    <submittedName>
        <fullName evidence="2">Uncharacterized protein</fullName>
    </submittedName>
</protein>
<accession>A0A9Q3Q0I8</accession>
<dbReference type="EMBL" id="AVOT02108123">
    <property type="protein sequence ID" value="MBW0580671.1"/>
    <property type="molecule type" value="Genomic_DNA"/>
</dbReference>
<dbReference type="Proteomes" id="UP000765509">
    <property type="component" value="Unassembled WGS sequence"/>
</dbReference>
<feature type="non-terminal residue" evidence="2">
    <location>
        <position position="1"/>
    </location>
</feature>
<keyword evidence="3" id="KW-1185">Reference proteome</keyword>
<sequence>MLADKHTGNVRSLSAPSDHKARGVLSQDALTRTPLWSMMMKQNPSANGHRDLKQAEGNDSGRLALSLQASICPPLLLGHHPMVTSLLDLSEVIIRRMKDGDGERKFELGLIFTMSCHQWDSNAKNKTPRIPPDKTLPFLVCLASKPHSNPLQARVAPHGLRNYSA</sequence>
<organism evidence="2 3">
    <name type="scientific">Austropuccinia psidii MF-1</name>
    <dbReference type="NCBI Taxonomy" id="1389203"/>
    <lineage>
        <taxon>Eukaryota</taxon>
        <taxon>Fungi</taxon>
        <taxon>Dikarya</taxon>
        <taxon>Basidiomycota</taxon>
        <taxon>Pucciniomycotina</taxon>
        <taxon>Pucciniomycetes</taxon>
        <taxon>Pucciniales</taxon>
        <taxon>Sphaerophragmiaceae</taxon>
        <taxon>Austropuccinia</taxon>
    </lineage>
</organism>
<evidence type="ECO:0000256" key="1">
    <source>
        <dbReference type="SAM" id="MobiDB-lite"/>
    </source>
</evidence>
<comment type="caution">
    <text evidence="2">The sequence shown here is derived from an EMBL/GenBank/DDBJ whole genome shotgun (WGS) entry which is preliminary data.</text>
</comment>
<reference evidence="2" key="1">
    <citation type="submission" date="2021-03" db="EMBL/GenBank/DDBJ databases">
        <title>Draft genome sequence of rust myrtle Austropuccinia psidii MF-1, a brazilian biotype.</title>
        <authorList>
            <person name="Quecine M.C."/>
            <person name="Pachon D.M.R."/>
            <person name="Bonatelli M.L."/>
            <person name="Correr F.H."/>
            <person name="Franceschini L.M."/>
            <person name="Leite T.F."/>
            <person name="Margarido G.R.A."/>
            <person name="Almeida C.A."/>
            <person name="Ferrarezi J.A."/>
            <person name="Labate C.A."/>
        </authorList>
    </citation>
    <scope>NUCLEOTIDE SEQUENCE</scope>
    <source>
        <strain evidence="2">MF-1</strain>
    </source>
</reference>
<feature type="region of interest" description="Disordered" evidence="1">
    <location>
        <begin position="1"/>
        <end position="24"/>
    </location>
</feature>
<evidence type="ECO:0000313" key="3">
    <source>
        <dbReference type="Proteomes" id="UP000765509"/>
    </source>
</evidence>
<gene>
    <name evidence="2" type="ORF">O181_120386</name>
</gene>
<name>A0A9Q3Q0I8_9BASI</name>